<sequence>MSSTLRFHVLGRGAALPRAVAPYFVLRTDNWDDFGHRVQFHLILIVSGAPEKRIGSLKVLQRTSDKGEAMMVATDTELPSKFVELDDTFVSLGQDDDFYKKLHEALGDRAGEVLDALRDIAWRPAFASDFEPTPAFRNAMMRENGAQRARRFGRAWALGEQITERPAFDYVGTIEGADIKVEGEFDFSATDPVPGRIVGLIGRNAVGKTRYLASLGSDLAQISRRSAEALEAREARFPGGRPLFTRIIAISYSAFDRFKRPPMDSSSSYVYCGIRNDRGGLSRSALIDRYRLNQVRIRERGEQRSWMRHMKTILGDQGAQLTASLEEEIRSDSTDDSALSSLSSGQSILAHFVTALLAWIQPNSLVLFDEPETHLHPNAVASLFLVLSQVLQEFDSYAVIATHSPVVIQEIPAKRVLVFRREGNVTIAEPLLLESFGESVTELTRHVFETGEVESLYKRTLRELAAEDTVEDVLARFELGLSLSAQAYLLAQYSKKAGGRT</sequence>
<dbReference type="PANTHER" id="PTHR43581">
    <property type="entry name" value="ATP/GTP PHOSPHATASE"/>
    <property type="match status" value="1"/>
</dbReference>
<evidence type="ECO:0000313" key="3">
    <source>
        <dbReference type="Proteomes" id="UP000000576"/>
    </source>
</evidence>
<dbReference type="Pfam" id="PF13304">
    <property type="entry name" value="AAA_21"/>
    <property type="match status" value="1"/>
</dbReference>
<gene>
    <name evidence="2" type="primary">ea59</name>
    <name evidence="2" type="ordered locus">XAC2215</name>
</gene>
<dbReference type="PANTHER" id="PTHR43581:SF2">
    <property type="entry name" value="EXCINUCLEASE ATPASE SUBUNIT"/>
    <property type="match status" value="1"/>
</dbReference>
<proteinExistence type="predicted"/>
<evidence type="ECO:0000259" key="1">
    <source>
        <dbReference type="Pfam" id="PF13304"/>
    </source>
</evidence>
<dbReference type="KEGG" id="xac:XAC2215"/>
<organism evidence="2 3">
    <name type="scientific">Xanthomonas axonopodis pv. citri (strain 306)</name>
    <dbReference type="NCBI Taxonomy" id="190486"/>
    <lineage>
        <taxon>Bacteria</taxon>
        <taxon>Pseudomonadati</taxon>
        <taxon>Pseudomonadota</taxon>
        <taxon>Gammaproteobacteria</taxon>
        <taxon>Lysobacterales</taxon>
        <taxon>Lysobacteraceae</taxon>
        <taxon>Xanthomonas</taxon>
    </lineage>
</organism>
<dbReference type="Proteomes" id="UP000000576">
    <property type="component" value="Chromosome"/>
</dbReference>
<dbReference type="SUPFAM" id="SSF52540">
    <property type="entry name" value="P-loop containing nucleoside triphosphate hydrolases"/>
    <property type="match status" value="1"/>
</dbReference>
<dbReference type="GO" id="GO:0005524">
    <property type="term" value="F:ATP binding"/>
    <property type="evidence" value="ECO:0007669"/>
    <property type="project" value="InterPro"/>
</dbReference>
<evidence type="ECO:0000313" key="2">
    <source>
        <dbReference type="EMBL" id="AAM37068.1"/>
    </source>
</evidence>
<feature type="domain" description="ATPase AAA-type core" evidence="1">
    <location>
        <begin position="338"/>
        <end position="408"/>
    </location>
</feature>
<name>A0AAI7ZFN8_XANAC</name>
<dbReference type="AlphaFoldDB" id="A0AAI7ZFN8"/>
<dbReference type="GO" id="GO:0016887">
    <property type="term" value="F:ATP hydrolysis activity"/>
    <property type="evidence" value="ECO:0007669"/>
    <property type="project" value="InterPro"/>
</dbReference>
<dbReference type="Gene3D" id="3.40.50.300">
    <property type="entry name" value="P-loop containing nucleotide triphosphate hydrolases"/>
    <property type="match status" value="1"/>
</dbReference>
<dbReference type="EMBL" id="AE008923">
    <property type="protein sequence ID" value="AAM37068.1"/>
    <property type="molecule type" value="Genomic_DNA"/>
</dbReference>
<accession>A0AAI7ZFN8</accession>
<dbReference type="InterPro" id="IPR003959">
    <property type="entry name" value="ATPase_AAA_core"/>
</dbReference>
<reference evidence="2 3" key="1">
    <citation type="journal article" date="2002" name="Nature">
        <title>Comparison of the genomes of two Xanthomonas pathogens with differing host specificities.</title>
        <authorList>
            <person name="da Silva A.C."/>
            <person name="Ferro J.A."/>
            <person name="Reinach F.C."/>
            <person name="Farah C.S."/>
            <person name="Furlan L.R."/>
            <person name="Quaggio R.B."/>
            <person name="Monteiro-Vitorello C.B."/>
            <person name="Van Sluys M.A."/>
            <person name="Almeida N.F."/>
            <person name="Alves L.M."/>
            <person name="do Amaral A.M."/>
            <person name="Bertolini M.C."/>
            <person name="Camargo L.E."/>
            <person name="Camarotte G."/>
            <person name="Cannavan F."/>
            <person name="Cardozo J."/>
            <person name="Chambergo F."/>
            <person name="Ciapina L.P."/>
            <person name="Cicarelli R.M."/>
            <person name="Coutinho L.L."/>
            <person name="Cursino-Santos J.R."/>
            <person name="El-Dorry H."/>
            <person name="Faria J.B."/>
            <person name="Ferreira A.J."/>
            <person name="Ferreira R.C."/>
            <person name="Ferro M.I."/>
            <person name="Formighieri E.F."/>
            <person name="Franco M.C."/>
            <person name="Greggio C.C."/>
            <person name="Gruber A."/>
            <person name="Katsuyama A.M."/>
            <person name="Kishi L.T."/>
            <person name="Leite R.P."/>
            <person name="Lemos E.G."/>
            <person name="Lemos M.V."/>
            <person name="Locali E.C."/>
            <person name="Machado M.A."/>
            <person name="Madeira A.M."/>
            <person name="Martinez-Rossi N.M."/>
            <person name="Martins E.C."/>
            <person name="Meidanis J."/>
            <person name="Menck C.F."/>
            <person name="Miyaki C.Y."/>
            <person name="Moon D.H."/>
            <person name="Moreira L.M."/>
            <person name="Novo M.T."/>
            <person name="Okura V.K."/>
            <person name="Oliveira M.C."/>
            <person name="Oliveira V.R."/>
            <person name="Pereira H.A."/>
            <person name="Rossi A."/>
            <person name="Sena J.A."/>
            <person name="Silva C."/>
            <person name="de Souza R.F."/>
            <person name="Spinola L.A."/>
            <person name="Takita M.A."/>
            <person name="Tamura R.E."/>
            <person name="Teixeira E.C."/>
            <person name="Tezza R.I."/>
            <person name="Trindade dos Santos M."/>
            <person name="Truffi D."/>
            <person name="Tsai S.M."/>
            <person name="White F.F."/>
            <person name="Setubal J.C."/>
            <person name="Kitajima J.P."/>
        </authorList>
    </citation>
    <scope>NUCLEOTIDE SEQUENCE [LARGE SCALE GENOMIC DNA]</scope>
    <source>
        <strain evidence="2 3">306</strain>
    </source>
</reference>
<dbReference type="InterPro" id="IPR027417">
    <property type="entry name" value="P-loop_NTPase"/>
</dbReference>
<dbReference type="InterPro" id="IPR051396">
    <property type="entry name" value="Bact_Antivir_Def_Nuclease"/>
</dbReference>
<protein>
    <submittedName>
        <fullName evidence="2">Phage-related protein</fullName>
    </submittedName>
</protein>